<gene>
    <name evidence="1" type="ORF">RMONA_00140</name>
</gene>
<dbReference type="InterPro" id="IPR043129">
    <property type="entry name" value="ATPase_NBD"/>
</dbReference>
<evidence type="ECO:0000313" key="1">
    <source>
        <dbReference type="EMBL" id="CEO16456.1"/>
    </source>
</evidence>
<evidence type="ECO:0000313" key="2">
    <source>
        <dbReference type="Proteomes" id="UP000018149"/>
    </source>
</evidence>
<dbReference type="KEGG" id="rmc:RMONA_00140"/>
<name>A0A0B7IXB2_9RICK</name>
<dbReference type="HOGENOM" id="CLU_2438875_0_0_5"/>
<dbReference type="Proteomes" id="UP000018149">
    <property type="component" value="Chromosome I"/>
</dbReference>
<reference evidence="1 2" key="1">
    <citation type="submission" date="2015-01" db="EMBL/GenBank/DDBJ databases">
        <title>Draft genome sequence of Rickettsia monacensis strain IrR/Munich.</title>
        <authorList>
            <person name="Felsheim R.F."/>
            <person name="Johnson S.L."/>
            <person name="Kurtti T.J."/>
            <person name="Munderloh U.G."/>
        </authorList>
    </citation>
    <scope>NUCLEOTIDE SEQUENCE [LARGE SCALE GENOMIC DNA]</scope>
    <source>
        <strain evidence="1 2">IrR/Munich</strain>
    </source>
</reference>
<dbReference type="AlphaFoldDB" id="A0A0B7IXB2"/>
<organism evidence="1 2">
    <name type="scientific">Rickettsia monacensis</name>
    <dbReference type="NCBI Taxonomy" id="109232"/>
    <lineage>
        <taxon>Bacteria</taxon>
        <taxon>Pseudomonadati</taxon>
        <taxon>Pseudomonadota</taxon>
        <taxon>Alphaproteobacteria</taxon>
        <taxon>Rickettsiales</taxon>
        <taxon>Rickettsiaceae</taxon>
        <taxon>Rickettsieae</taxon>
        <taxon>Rickettsia</taxon>
        <taxon>spotted fever group</taxon>
    </lineage>
</organism>
<dbReference type="STRING" id="109232.RMONA_00140"/>
<keyword evidence="1" id="KW-0132">Cell division</keyword>
<dbReference type="SUPFAM" id="SSF53067">
    <property type="entry name" value="Actin-like ATPase domain"/>
    <property type="match status" value="1"/>
</dbReference>
<dbReference type="Gene3D" id="3.30.420.40">
    <property type="match status" value="1"/>
</dbReference>
<accession>A0A0B7IXB2</accession>
<keyword evidence="2" id="KW-1185">Reference proteome</keyword>
<protein>
    <submittedName>
        <fullName evidence="1">Cell division protein FtsA</fullName>
    </submittedName>
</protein>
<keyword evidence="1" id="KW-0131">Cell cycle</keyword>
<dbReference type="EMBL" id="LN794217">
    <property type="protein sequence ID" value="CEO16456.1"/>
    <property type="molecule type" value="Genomic_DNA"/>
</dbReference>
<dbReference type="GO" id="GO:0051301">
    <property type="term" value="P:cell division"/>
    <property type="evidence" value="ECO:0007669"/>
    <property type="project" value="UniProtKB-KW"/>
</dbReference>
<proteinExistence type="predicted"/>
<sequence>MQIIYIIYTSHINLGSFHIISDIAKVFGIDLITAEKLKVLYSNAILSSFDKDSIINLEDLQIDSLYNLNAAITIYKLTEIIGPRKRYYQW</sequence>